<dbReference type="InterPro" id="IPR052713">
    <property type="entry name" value="FeoA"/>
</dbReference>
<proteinExistence type="predicted"/>
<dbReference type="InterPro" id="IPR038157">
    <property type="entry name" value="FeoA_core_dom"/>
</dbReference>
<evidence type="ECO:0000259" key="2">
    <source>
        <dbReference type="SMART" id="SM00899"/>
    </source>
</evidence>
<evidence type="ECO:0000313" key="3">
    <source>
        <dbReference type="EMBL" id="MDF0592798.1"/>
    </source>
</evidence>
<keyword evidence="1" id="KW-0408">Iron</keyword>
<accession>A0ABT5XDT1</accession>
<dbReference type="SUPFAM" id="SSF50037">
    <property type="entry name" value="C-terminal domain of transcriptional repressors"/>
    <property type="match status" value="1"/>
</dbReference>
<evidence type="ECO:0000256" key="1">
    <source>
        <dbReference type="ARBA" id="ARBA00023004"/>
    </source>
</evidence>
<name>A0ABT5XDT1_9EURY</name>
<dbReference type="EMBL" id="JARFPL010000010">
    <property type="protein sequence ID" value="MDF0592798.1"/>
    <property type="molecule type" value="Genomic_DNA"/>
</dbReference>
<dbReference type="PANTHER" id="PTHR42954">
    <property type="entry name" value="FE(2+) TRANSPORT PROTEIN A"/>
    <property type="match status" value="1"/>
</dbReference>
<dbReference type="Gene3D" id="2.30.30.90">
    <property type="match status" value="1"/>
</dbReference>
<dbReference type="Proteomes" id="UP001215956">
    <property type="component" value="Unassembled WGS sequence"/>
</dbReference>
<evidence type="ECO:0000313" key="4">
    <source>
        <dbReference type="Proteomes" id="UP001215956"/>
    </source>
</evidence>
<keyword evidence="4" id="KW-1185">Reference proteome</keyword>
<feature type="domain" description="Ferrous iron transporter FeoA-like" evidence="2">
    <location>
        <begin position="4"/>
        <end position="76"/>
    </location>
</feature>
<sequence length="77" mass="8795">MAKKRLHEMERGERGMVIEISPGGSLRQRLMDMGMVRGSEVEMVRRAPLGDPLEFLLRGYRLTLRRGEAARVLLEVS</sequence>
<dbReference type="PANTHER" id="PTHR42954:SF2">
    <property type="entry name" value="FE(2+) TRANSPORT PROTEIN A"/>
    <property type="match status" value="1"/>
</dbReference>
<dbReference type="SMART" id="SM00899">
    <property type="entry name" value="FeoA"/>
    <property type="match status" value="1"/>
</dbReference>
<gene>
    <name evidence="3" type="ORF">P0O24_04295</name>
</gene>
<dbReference type="Pfam" id="PF04023">
    <property type="entry name" value="FeoA"/>
    <property type="match status" value="1"/>
</dbReference>
<reference evidence="3 4" key="1">
    <citation type="submission" date="2023-03" db="EMBL/GenBank/DDBJ databases">
        <title>Whole genome sequencing of Methanotrichaceae archaeon M04Ac.</title>
        <authorList>
            <person name="Khomyakova M.A."/>
            <person name="Merkel A.Y."/>
            <person name="Slobodkin A.I."/>
        </authorList>
    </citation>
    <scope>NUCLEOTIDE SEQUENCE [LARGE SCALE GENOMIC DNA]</scope>
    <source>
        <strain evidence="3 4">M04Ac</strain>
    </source>
</reference>
<dbReference type="RefSeq" id="WP_316968505.1">
    <property type="nucleotide sequence ID" value="NZ_JARFPL010000010.1"/>
</dbReference>
<protein>
    <submittedName>
        <fullName evidence="3">Ferrous iron transport protein A</fullName>
    </submittedName>
</protein>
<organism evidence="3 4">
    <name type="scientific">Candidatus Methanocrinis alkalitolerans</name>
    <dbReference type="NCBI Taxonomy" id="3033395"/>
    <lineage>
        <taxon>Archaea</taxon>
        <taxon>Methanobacteriati</taxon>
        <taxon>Methanobacteriota</taxon>
        <taxon>Stenosarchaea group</taxon>
        <taxon>Methanomicrobia</taxon>
        <taxon>Methanotrichales</taxon>
        <taxon>Methanotrichaceae</taxon>
        <taxon>Methanocrinis</taxon>
    </lineage>
</organism>
<comment type="caution">
    <text evidence="3">The sequence shown here is derived from an EMBL/GenBank/DDBJ whole genome shotgun (WGS) entry which is preliminary data.</text>
</comment>
<dbReference type="InterPro" id="IPR008988">
    <property type="entry name" value="Transcriptional_repressor_C"/>
</dbReference>
<dbReference type="InterPro" id="IPR007167">
    <property type="entry name" value="Fe-transptr_FeoA-like"/>
</dbReference>